<dbReference type="AlphaFoldDB" id="A0A1Q9R4F1"/>
<name>A0A1Q9R4F1_PSEPU</name>
<dbReference type="InterPro" id="IPR056110">
    <property type="entry name" value="DUF7693"/>
</dbReference>
<comment type="caution">
    <text evidence="2">The sequence shown here is derived from an EMBL/GenBank/DDBJ whole genome shotgun (WGS) entry which is preliminary data.</text>
</comment>
<protein>
    <recommendedName>
        <fullName evidence="1">DUF7693 domain-containing protein</fullName>
    </recommendedName>
</protein>
<reference evidence="2 3" key="1">
    <citation type="submission" date="2016-10" db="EMBL/GenBank/DDBJ databases">
        <title>Genome Sequence of Pseudomonas putida GM4FR.</title>
        <authorList>
            <person name="Poehlein A."/>
            <person name="Wemheuer F."/>
            <person name="Hollensteiner J."/>
            <person name="Wemheuer B."/>
        </authorList>
    </citation>
    <scope>NUCLEOTIDE SEQUENCE [LARGE SCALE GENOMIC DNA]</scope>
    <source>
        <strain evidence="2 3">GM4FR</strain>
    </source>
</reference>
<dbReference type="Proteomes" id="UP000186736">
    <property type="component" value="Unassembled WGS sequence"/>
</dbReference>
<accession>A0A1Q9R4F1</accession>
<evidence type="ECO:0000313" key="3">
    <source>
        <dbReference type="Proteomes" id="UP000186736"/>
    </source>
</evidence>
<feature type="domain" description="DUF7693" evidence="1">
    <location>
        <begin position="1"/>
        <end position="78"/>
    </location>
</feature>
<gene>
    <name evidence="2" type="ORF">PSEMO_27410</name>
</gene>
<sequence length="80" mass="9184">MRRIGEQGWSDVRNGLLTVEVDGWVFTLYNDGDALGHCDRCYSPEGAAYIFDAGHPYGTNPVEFMSQWERQRVEEMLQVI</sequence>
<organism evidence="2 3">
    <name type="scientific">Pseudomonas putida</name>
    <name type="common">Arthrobacter siderocapsulatus</name>
    <dbReference type="NCBI Taxonomy" id="303"/>
    <lineage>
        <taxon>Bacteria</taxon>
        <taxon>Pseudomonadati</taxon>
        <taxon>Pseudomonadota</taxon>
        <taxon>Gammaproteobacteria</taxon>
        <taxon>Pseudomonadales</taxon>
        <taxon>Pseudomonadaceae</taxon>
        <taxon>Pseudomonas</taxon>
    </lineage>
</organism>
<proteinExistence type="predicted"/>
<evidence type="ECO:0000313" key="2">
    <source>
        <dbReference type="EMBL" id="OLS62277.1"/>
    </source>
</evidence>
<dbReference type="EMBL" id="MKZO01000024">
    <property type="protein sequence ID" value="OLS62277.1"/>
    <property type="molecule type" value="Genomic_DNA"/>
</dbReference>
<dbReference type="Pfam" id="PF24745">
    <property type="entry name" value="DUF7693"/>
    <property type="match status" value="1"/>
</dbReference>
<evidence type="ECO:0000259" key="1">
    <source>
        <dbReference type="Pfam" id="PF24745"/>
    </source>
</evidence>